<evidence type="ECO:0000256" key="2">
    <source>
        <dbReference type="SAM" id="SignalP"/>
    </source>
</evidence>
<dbReference type="EMBL" id="CP007452">
    <property type="protein sequence ID" value="AHM57344.1"/>
    <property type="molecule type" value="Genomic_DNA"/>
</dbReference>
<reference evidence="4 5" key="1">
    <citation type="journal article" date="2014" name="Genome Announc.">
        <title>Complete Genome Sequence of Amino Acid-Utilizing Eubacterium acidaminophilum al-2 (DSM 3953).</title>
        <authorList>
            <person name="Poehlein A."/>
            <person name="Andreesen J.R."/>
            <person name="Daniel R."/>
        </authorList>
    </citation>
    <scope>NUCLEOTIDE SEQUENCE [LARGE SCALE GENOMIC DNA]</scope>
    <source>
        <strain evidence="4 5">DSM 3953</strain>
    </source>
</reference>
<dbReference type="PANTHER" id="PTHR43308">
    <property type="entry name" value="OUTER MEMBRANE PROTEIN ALPHA-RELATED"/>
    <property type="match status" value="1"/>
</dbReference>
<keyword evidence="2" id="KW-0732">Signal</keyword>
<dbReference type="Proteomes" id="UP000019591">
    <property type="component" value="Chromosome"/>
</dbReference>
<gene>
    <name evidence="4" type="ORF">EAL2_c20630</name>
</gene>
<dbReference type="eggNOG" id="COG0791">
    <property type="taxonomic scope" value="Bacteria"/>
</dbReference>
<evidence type="ECO:0000313" key="5">
    <source>
        <dbReference type="Proteomes" id="UP000019591"/>
    </source>
</evidence>
<dbReference type="InterPro" id="IPR001119">
    <property type="entry name" value="SLH_dom"/>
</dbReference>
<dbReference type="InterPro" id="IPR051465">
    <property type="entry name" value="Cell_Envelope_Struct_Comp"/>
</dbReference>
<feature type="domain" description="SLH" evidence="3">
    <location>
        <begin position="142"/>
        <end position="205"/>
    </location>
</feature>
<evidence type="ECO:0000313" key="4">
    <source>
        <dbReference type="EMBL" id="AHM57344.1"/>
    </source>
</evidence>
<proteinExistence type="predicted"/>
<dbReference type="HOGENOM" id="CLU_665110_0_0_9"/>
<dbReference type="OrthoDB" id="1758116at2"/>
<dbReference type="KEGG" id="eac:EAL2_c20630"/>
<organism evidence="4 5">
    <name type="scientific">Peptoclostridium acidaminophilum DSM 3953</name>
    <dbReference type="NCBI Taxonomy" id="1286171"/>
    <lineage>
        <taxon>Bacteria</taxon>
        <taxon>Bacillati</taxon>
        <taxon>Bacillota</taxon>
        <taxon>Clostridia</taxon>
        <taxon>Peptostreptococcales</taxon>
        <taxon>Peptoclostridiaceae</taxon>
        <taxon>Peptoclostridium</taxon>
    </lineage>
</organism>
<dbReference type="PANTHER" id="PTHR43308:SF5">
    <property type="entry name" value="S-LAYER PROTEIN _ PEPTIDOGLYCAN ENDO-BETA-N-ACETYLGLUCOSAMINIDASE"/>
    <property type="match status" value="1"/>
</dbReference>
<keyword evidence="5" id="KW-1185">Reference proteome</keyword>
<feature type="signal peptide" evidence="2">
    <location>
        <begin position="1"/>
        <end position="24"/>
    </location>
</feature>
<keyword evidence="1" id="KW-0677">Repeat</keyword>
<evidence type="ECO:0000256" key="1">
    <source>
        <dbReference type="ARBA" id="ARBA00022737"/>
    </source>
</evidence>
<dbReference type="Pfam" id="PF00395">
    <property type="entry name" value="SLH"/>
    <property type="match status" value="2"/>
</dbReference>
<feature type="chain" id="PRO_5004914550" evidence="2">
    <location>
        <begin position="25"/>
        <end position="353"/>
    </location>
</feature>
<dbReference type="STRING" id="1286171.EAL2_c20630"/>
<protein>
    <submittedName>
        <fullName evidence="4">S-layer domain protein</fullName>
    </submittedName>
</protein>
<dbReference type="PATRIC" id="fig|1286171.3.peg.2011"/>
<name>W8T6G7_PEPAC</name>
<sequence length="353" mass="40540">MTKKFKAAVATGLALVMLPASSFAANFSDVKVSDWFYRGVQQLEVNGIVNGYTGGVFKPNNTITRAEFLKMVMASNGYKLESLIGEYWGKVWLERAYKDGLLDDFDKRFFSMSKVNEPITRREMAKLIANAVQLYSSDKNIYSYITDFDTIEMEYKEYVEKAFFSGVITGYPDNSFKPYNTLTRAEACTVVLRMMDKDERQYPTLSIYQKRLSETNNFIKSYENNFTFNKNTGTSFIYNTNTSDRPSLTTLARNDSFKYDFIIDVMTESLKQLNGYDYLIRYDVNMNSDAQYVLNEYLKLIMPTDYAKIIALGKQNYAAGLNSTKTVQLGGWTLQYANSLNGDSKVILKIYRR</sequence>
<accession>W8T6G7</accession>
<dbReference type="PROSITE" id="PS51272">
    <property type="entry name" value="SLH"/>
    <property type="match status" value="2"/>
</dbReference>
<dbReference type="AlphaFoldDB" id="W8T6G7"/>
<evidence type="ECO:0000259" key="3">
    <source>
        <dbReference type="PROSITE" id="PS51272"/>
    </source>
</evidence>
<dbReference type="RefSeq" id="WP_025436275.1">
    <property type="nucleotide sequence ID" value="NZ_CP007452.1"/>
</dbReference>
<feature type="domain" description="SLH" evidence="3">
    <location>
        <begin position="23"/>
        <end position="86"/>
    </location>
</feature>